<evidence type="ECO:0000313" key="1">
    <source>
        <dbReference type="EMBL" id="GFN87991.1"/>
    </source>
</evidence>
<evidence type="ECO:0000313" key="2">
    <source>
        <dbReference type="Proteomes" id="UP000735302"/>
    </source>
</evidence>
<comment type="caution">
    <text evidence="1">The sequence shown here is derived from an EMBL/GenBank/DDBJ whole genome shotgun (WGS) entry which is preliminary data.</text>
</comment>
<dbReference type="AlphaFoldDB" id="A0AAV3YYD5"/>
<gene>
    <name evidence="1" type="ORF">PoB_001449700</name>
</gene>
<sequence>MRELILPAGSVQSVRYRNARVKLGESGLNPSKLGIDSLGNFKTGGEAVTYILMSVSSRAQAIIQRFQIYVDNWRLGGPSSEIGYIWQKSPRLVCGSRTNHKKSHLITPSISPIARLSQIAGTDNTQAWVKETTAITHKKFTRKALRRKFVIVQ</sequence>
<dbReference type="EMBL" id="BLXT01001819">
    <property type="protein sequence ID" value="GFN87991.1"/>
    <property type="molecule type" value="Genomic_DNA"/>
</dbReference>
<protein>
    <submittedName>
        <fullName evidence="1">Uncharacterized protein</fullName>
    </submittedName>
</protein>
<organism evidence="1 2">
    <name type="scientific">Plakobranchus ocellatus</name>
    <dbReference type="NCBI Taxonomy" id="259542"/>
    <lineage>
        <taxon>Eukaryota</taxon>
        <taxon>Metazoa</taxon>
        <taxon>Spiralia</taxon>
        <taxon>Lophotrochozoa</taxon>
        <taxon>Mollusca</taxon>
        <taxon>Gastropoda</taxon>
        <taxon>Heterobranchia</taxon>
        <taxon>Euthyneura</taxon>
        <taxon>Panpulmonata</taxon>
        <taxon>Sacoglossa</taxon>
        <taxon>Placobranchoidea</taxon>
        <taxon>Plakobranchidae</taxon>
        <taxon>Plakobranchus</taxon>
    </lineage>
</organism>
<keyword evidence="2" id="KW-1185">Reference proteome</keyword>
<reference evidence="1 2" key="1">
    <citation type="journal article" date="2021" name="Elife">
        <title>Chloroplast acquisition without the gene transfer in kleptoplastic sea slugs, Plakobranchus ocellatus.</title>
        <authorList>
            <person name="Maeda T."/>
            <person name="Takahashi S."/>
            <person name="Yoshida T."/>
            <person name="Shimamura S."/>
            <person name="Takaki Y."/>
            <person name="Nagai Y."/>
            <person name="Toyoda A."/>
            <person name="Suzuki Y."/>
            <person name="Arimoto A."/>
            <person name="Ishii H."/>
            <person name="Satoh N."/>
            <person name="Nishiyama T."/>
            <person name="Hasebe M."/>
            <person name="Maruyama T."/>
            <person name="Minagawa J."/>
            <person name="Obokata J."/>
            <person name="Shigenobu S."/>
        </authorList>
    </citation>
    <scope>NUCLEOTIDE SEQUENCE [LARGE SCALE GENOMIC DNA]</scope>
</reference>
<proteinExistence type="predicted"/>
<name>A0AAV3YYD5_9GAST</name>
<accession>A0AAV3YYD5</accession>
<dbReference type="Proteomes" id="UP000735302">
    <property type="component" value="Unassembled WGS sequence"/>
</dbReference>